<dbReference type="InterPro" id="IPR050229">
    <property type="entry name" value="GlpE_sulfurtransferase"/>
</dbReference>
<dbReference type="GO" id="GO:0016740">
    <property type="term" value="F:transferase activity"/>
    <property type="evidence" value="ECO:0007669"/>
    <property type="project" value="UniProtKB-KW"/>
</dbReference>
<dbReference type="RefSeq" id="WP_086488935.1">
    <property type="nucleotide sequence ID" value="NZ_MSLT01000023.1"/>
</dbReference>
<dbReference type="PANTHER" id="PTHR43031:SF1">
    <property type="entry name" value="PYRIDINE NUCLEOTIDE-DISULPHIDE OXIDOREDUCTASE"/>
    <property type="match status" value="1"/>
</dbReference>
<protein>
    <submittedName>
        <fullName evidence="2">Sulfurtransferase</fullName>
    </submittedName>
</protein>
<comment type="caution">
    <text evidence="2">The sequence shown here is derived from an EMBL/GenBank/DDBJ whole genome shotgun (WGS) entry which is preliminary data.</text>
</comment>
<dbReference type="OrthoDB" id="9811849at2"/>
<dbReference type="InterPro" id="IPR036873">
    <property type="entry name" value="Rhodanese-like_dom_sf"/>
</dbReference>
<name>A0A251X4B1_9GAMM</name>
<dbReference type="InterPro" id="IPR001763">
    <property type="entry name" value="Rhodanese-like_dom"/>
</dbReference>
<dbReference type="SMART" id="SM00450">
    <property type="entry name" value="RHOD"/>
    <property type="match status" value="1"/>
</dbReference>
<dbReference type="SUPFAM" id="SSF52821">
    <property type="entry name" value="Rhodanese/Cell cycle control phosphatase"/>
    <property type="match status" value="1"/>
</dbReference>
<dbReference type="EMBL" id="MSLT01000023">
    <property type="protein sequence ID" value="OUD12019.1"/>
    <property type="molecule type" value="Genomic_DNA"/>
</dbReference>
<reference evidence="2 3" key="1">
    <citation type="submission" date="2016-12" db="EMBL/GenBank/DDBJ databases">
        <title>Thioflexothrix psekupsii D3 genome sequencing and assembly.</title>
        <authorList>
            <person name="Fomenkov A."/>
            <person name="Vincze T."/>
            <person name="Grabovich M."/>
            <person name="Anton B.P."/>
            <person name="Dubinina G."/>
            <person name="Orlova M."/>
            <person name="Belousova E."/>
            <person name="Roberts R.J."/>
        </authorList>
    </citation>
    <scope>NUCLEOTIDE SEQUENCE [LARGE SCALE GENOMIC DNA]</scope>
    <source>
        <strain evidence="2">D3</strain>
    </source>
</reference>
<dbReference type="Gene3D" id="3.40.250.10">
    <property type="entry name" value="Rhodanese-like domain"/>
    <property type="match status" value="1"/>
</dbReference>
<gene>
    <name evidence="2" type="ORF">TPSD3_12845</name>
</gene>
<dbReference type="PROSITE" id="PS50206">
    <property type="entry name" value="RHODANESE_3"/>
    <property type="match status" value="1"/>
</dbReference>
<dbReference type="AlphaFoldDB" id="A0A251X4B1"/>
<keyword evidence="2" id="KW-0808">Transferase</keyword>
<proteinExistence type="predicted"/>
<sequence>MLYEDIDAKQLFNWLSGENPPYLIDVRTPEEMAQASIDGAVPMPLTVLPLRTQDVPKDRDVVFYCRSGARSGQACMFMRQHGYKRLYNLRGGIISWVQHGYPVVPLVARAS</sequence>
<dbReference type="Pfam" id="PF00581">
    <property type="entry name" value="Rhodanese"/>
    <property type="match status" value="1"/>
</dbReference>
<keyword evidence="3" id="KW-1185">Reference proteome</keyword>
<feature type="domain" description="Rhodanese" evidence="1">
    <location>
        <begin position="17"/>
        <end position="105"/>
    </location>
</feature>
<dbReference type="PANTHER" id="PTHR43031">
    <property type="entry name" value="FAD-DEPENDENT OXIDOREDUCTASE"/>
    <property type="match status" value="1"/>
</dbReference>
<evidence type="ECO:0000259" key="1">
    <source>
        <dbReference type="PROSITE" id="PS50206"/>
    </source>
</evidence>
<evidence type="ECO:0000313" key="3">
    <source>
        <dbReference type="Proteomes" id="UP000194798"/>
    </source>
</evidence>
<dbReference type="Proteomes" id="UP000194798">
    <property type="component" value="Unassembled WGS sequence"/>
</dbReference>
<organism evidence="2 3">
    <name type="scientific">Thioflexithrix psekupsensis</name>
    <dbReference type="NCBI Taxonomy" id="1570016"/>
    <lineage>
        <taxon>Bacteria</taxon>
        <taxon>Pseudomonadati</taxon>
        <taxon>Pseudomonadota</taxon>
        <taxon>Gammaproteobacteria</taxon>
        <taxon>Thiotrichales</taxon>
        <taxon>Thioflexithrix</taxon>
    </lineage>
</organism>
<dbReference type="CDD" id="cd00158">
    <property type="entry name" value="RHOD"/>
    <property type="match status" value="1"/>
</dbReference>
<evidence type="ECO:0000313" key="2">
    <source>
        <dbReference type="EMBL" id="OUD12019.1"/>
    </source>
</evidence>
<accession>A0A251X4B1</accession>